<keyword evidence="9" id="KW-1133">Transmembrane helix</keyword>
<evidence type="ECO:0000313" key="14">
    <source>
        <dbReference type="RefSeq" id="XP_022316088.1"/>
    </source>
</evidence>
<proteinExistence type="predicted"/>
<keyword evidence="7" id="KW-0391">Immunity</keyword>
<evidence type="ECO:0000256" key="4">
    <source>
        <dbReference type="ARBA" id="ARBA00022723"/>
    </source>
</evidence>
<keyword evidence="9" id="KW-0472">Membrane</keyword>
<dbReference type="KEGG" id="cvn:111119852"/>
<dbReference type="InterPro" id="IPR013083">
    <property type="entry name" value="Znf_RING/FYVE/PHD"/>
</dbReference>
<keyword evidence="4" id="KW-0479">Metal-binding</keyword>
<keyword evidence="9" id="KW-0812">Transmembrane</keyword>
<evidence type="ECO:0000256" key="6">
    <source>
        <dbReference type="ARBA" id="ARBA00022833"/>
    </source>
</evidence>
<dbReference type="RefSeq" id="XP_022316088.1">
    <property type="nucleotide sequence ID" value="XM_022460380.1"/>
</dbReference>
<dbReference type="InterPro" id="IPR011016">
    <property type="entry name" value="Znf_RING-CH"/>
</dbReference>
<evidence type="ECO:0000256" key="7">
    <source>
        <dbReference type="ARBA" id="ARBA00022859"/>
    </source>
</evidence>
<feature type="transmembrane region" description="Helical" evidence="9">
    <location>
        <begin position="193"/>
        <end position="211"/>
    </location>
</feature>
<keyword evidence="6" id="KW-0862">Zinc</keyword>
<feature type="domain" description="RING-CH-type" evidence="10">
    <location>
        <begin position="65"/>
        <end position="129"/>
    </location>
</feature>
<evidence type="ECO:0000259" key="10">
    <source>
        <dbReference type="PROSITE" id="PS51292"/>
    </source>
</evidence>
<dbReference type="SMART" id="SM00744">
    <property type="entry name" value="RINGv"/>
    <property type="match status" value="1"/>
</dbReference>
<evidence type="ECO:0000313" key="12">
    <source>
        <dbReference type="RefSeq" id="XP_022316086.1"/>
    </source>
</evidence>
<evidence type="ECO:0000256" key="5">
    <source>
        <dbReference type="ARBA" id="ARBA00022771"/>
    </source>
</evidence>
<feature type="region of interest" description="Disordered" evidence="8">
    <location>
        <begin position="1"/>
        <end position="54"/>
    </location>
</feature>
<dbReference type="OrthoDB" id="264354at2759"/>
<evidence type="ECO:0000313" key="13">
    <source>
        <dbReference type="RefSeq" id="XP_022316087.1"/>
    </source>
</evidence>
<evidence type="ECO:0000256" key="1">
    <source>
        <dbReference type="ARBA" id="ARBA00004127"/>
    </source>
</evidence>
<dbReference type="GO" id="GO:0005768">
    <property type="term" value="C:endosome"/>
    <property type="evidence" value="ECO:0007669"/>
    <property type="project" value="UniProtKB-SubCell"/>
</dbReference>
<dbReference type="RefSeq" id="XP_022316086.1">
    <property type="nucleotide sequence ID" value="XM_022460378.1"/>
</dbReference>
<evidence type="ECO:0000256" key="8">
    <source>
        <dbReference type="SAM" id="MobiDB-lite"/>
    </source>
</evidence>
<dbReference type="RefSeq" id="XP_022316087.1">
    <property type="nucleotide sequence ID" value="XM_022460379.1"/>
</dbReference>
<dbReference type="GeneID" id="111119852"/>
<dbReference type="GO" id="GO:0008270">
    <property type="term" value="F:zinc ion binding"/>
    <property type="evidence" value="ECO:0007669"/>
    <property type="project" value="UniProtKB-KW"/>
</dbReference>
<dbReference type="AlphaFoldDB" id="A0A8B8CNW3"/>
<dbReference type="SUPFAM" id="SSF57850">
    <property type="entry name" value="RING/U-box"/>
    <property type="match status" value="1"/>
</dbReference>
<comment type="subcellular location">
    <subcellularLocation>
        <location evidence="1">Endomembrane system</location>
        <topology evidence="1">Multi-pass membrane protein</topology>
    </subcellularLocation>
    <subcellularLocation>
        <location evidence="2">Endosome</location>
    </subcellularLocation>
    <subcellularLocation>
        <location evidence="3">Lysosome membrane</location>
    </subcellularLocation>
</comment>
<dbReference type="PROSITE" id="PS51292">
    <property type="entry name" value="ZF_RING_CH"/>
    <property type="match status" value="1"/>
</dbReference>
<dbReference type="GO" id="GO:0002376">
    <property type="term" value="P:immune system process"/>
    <property type="evidence" value="ECO:0007669"/>
    <property type="project" value="UniProtKB-KW"/>
</dbReference>
<evidence type="ECO:0000256" key="9">
    <source>
        <dbReference type="SAM" id="Phobius"/>
    </source>
</evidence>
<gene>
    <name evidence="12 13 14" type="primary">LOC111119852</name>
</gene>
<keyword evidence="11" id="KW-1185">Reference proteome</keyword>
<dbReference type="PANTHER" id="PTHR45981">
    <property type="entry name" value="LD02310P"/>
    <property type="match status" value="1"/>
</dbReference>
<evidence type="ECO:0000256" key="2">
    <source>
        <dbReference type="ARBA" id="ARBA00004177"/>
    </source>
</evidence>
<feature type="compositionally biased region" description="Basic and acidic residues" evidence="8">
    <location>
        <begin position="37"/>
        <end position="46"/>
    </location>
</feature>
<protein>
    <submittedName>
        <fullName evidence="12 13">E3 ubiquitin-protein ligase MARCH1-like</fullName>
    </submittedName>
</protein>
<name>A0A8B8CNW3_CRAVI</name>
<dbReference type="Pfam" id="PF12906">
    <property type="entry name" value="RINGv"/>
    <property type="match status" value="1"/>
</dbReference>
<evidence type="ECO:0000256" key="3">
    <source>
        <dbReference type="ARBA" id="ARBA00004656"/>
    </source>
</evidence>
<feature type="transmembrane region" description="Helical" evidence="9">
    <location>
        <begin position="151"/>
        <end position="173"/>
    </location>
</feature>
<reference evidence="12 13" key="1">
    <citation type="submission" date="2025-04" db="UniProtKB">
        <authorList>
            <consortium name="RefSeq"/>
        </authorList>
    </citation>
    <scope>IDENTIFICATION</scope>
    <source>
        <tissue evidence="12 13">Whole sample</tissue>
    </source>
</reference>
<organism evidence="11 12">
    <name type="scientific">Crassostrea virginica</name>
    <name type="common">Eastern oyster</name>
    <dbReference type="NCBI Taxonomy" id="6565"/>
    <lineage>
        <taxon>Eukaryota</taxon>
        <taxon>Metazoa</taxon>
        <taxon>Spiralia</taxon>
        <taxon>Lophotrochozoa</taxon>
        <taxon>Mollusca</taxon>
        <taxon>Bivalvia</taxon>
        <taxon>Autobranchia</taxon>
        <taxon>Pteriomorphia</taxon>
        <taxon>Ostreida</taxon>
        <taxon>Ostreoidea</taxon>
        <taxon>Ostreidae</taxon>
        <taxon>Crassostrea</taxon>
    </lineage>
</organism>
<keyword evidence="5" id="KW-0863">Zinc-finger</keyword>
<dbReference type="GO" id="GO:0005765">
    <property type="term" value="C:lysosomal membrane"/>
    <property type="evidence" value="ECO:0007669"/>
    <property type="project" value="UniProtKB-SubCell"/>
</dbReference>
<accession>A0A8B8CNW3</accession>
<feature type="compositionally biased region" description="Polar residues" evidence="8">
    <location>
        <begin position="1"/>
        <end position="10"/>
    </location>
</feature>
<sequence>MPSGLNTMPLTQIAVHPSDNVPQSGKTTKKPQPTPIKKKDSAKETLHLNSPTPKLSERCETSLSMMSSGQDCCRICQCEVCEIEEDSPLIAPCLCDGSMKFVHQECLQKWIKSSDKECCELCKYEYKMTSKVKPFRKWERLQMSAVERRKITCSVTFHVIAITCVIWSLYVLIDRTTEEVEQGALDWPFWTKLIVVAIGFTGGLVFMYVQCKMYVRLCKKWRAYNRMITVENVPDEVRIKAIANYTSPEKAKIAQEEREGGIINESMTTDSELL</sequence>
<evidence type="ECO:0000313" key="11">
    <source>
        <dbReference type="Proteomes" id="UP000694844"/>
    </source>
</evidence>
<dbReference type="Proteomes" id="UP000694844">
    <property type="component" value="Chromosome 2"/>
</dbReference>
<dbReference type="Gene3D" id="3.30.40.10">
    <property type="entry name" value="Zinc/RING finger domain, C3HC4 (zinc finger)"/>
    <property type="match status" value="1"/>
</dbReference>